<organism evidence="2 3">
    <name type="scientific">Tranquillimonas alkanivorans</name>
    <dbReference type="NCBI Taxonomy" id="441119"/>
    <lineage>
        <taxon>Bacteria</taxon>
        <taxon>Pseudomonadati</taxon>
        <taxon>Pseudomonadota</taxon>
        <taxon>Alphaproteobacteria</taxon>
        <taxon>Rhodobacterales</taxon>
        <taxon>Roseobacteraceae</taxon>
        <taxon>Tranquillimonas</taxon>
    </lineage>
</organism>
<accession>A0A1I5VDA1</accession>
<sequence>MAHDFPDFRARLRMARPDIGPRAEKQAMKRDLALALRALRKRQGLTQKDVEARSGLTQPLISRMESATGSLPTLETLMRYAEACNGQVTLSLRPLVEGELADAAEEEGIVLR</sequence>
<dbReference type="AlphaFoldDB" id="A0A1I5VDA1"/>
<dbReference type="RefSeq" id="WP_093425155.1">
    <property type="nucleotide sequence ID" value="NZ_FOXA01000029.1"/>
</dbReference>
<gene>
    <name evidence="2" type="ORF">SAMN04488047_12924</name>
</gene>
<reference evidence="2 3" key="1">
    <citation type="submission" date="2016-10" db="EMBL/GenBank/DDBJ databases">
        <authorList>
            <person name="de Groot N.N."/>
        </authorList>
    </citation>
    <scope>NUCLEOTIDE SEQUENCE [LARGE SCALE GENOMIC DNA]</scope>
    <source>
        <strain evidence="2 3">DSM 19547</strain>
    </source>
</reference>
<dbReference type="EMBL" id="FOXA01000029">
    <property type="protein sequence ID" value="SFQ05317.1"/>
    <property type="molecule type" value="Genomic_DNA"/>
</dbReference>
<dbReference type="Gene3D" id="1.10.260.40">
    <property type="entry name" value="lambda repressor-like DNA-binding domains"/>
    <property type="match status" value="1"/>
</dbReference>
<evidence type="ECO:0000259" key="1">
    <source>
        <dbReference type="PROSITE" id="PS50943"/>
    </source>
</evidence>
<dbReference type="GO" id="GO:0003677">
    <property type="term" value="F:DNA binding"/>
    <property type="evidence" value="ECO:0007669"/>
    <property type="project" value="InterPro"/>
</dbReference>
<dbReference type="SMART" id="SM00530">
    <property type="entry name" value="HTH_XRE"/>
    <property type="match status" value="1"/>
</dbReference>
<feature type="domain" description="HTH cro/C1-type" evidence="1">
    <location>
        <begin position="36"/>
        <end position="91"/>
    </location>
</feature>
<protein>
    <submittedName>
        <fullName evidence="2">Helix-turn-helix domain-containing protein</fullName>
    </submittedName>
</protein>
<dbReference type="InterPro" id="IPR001387">
    <property type="entry name" value="Cro/C1-type_HTH"/>
</dbReference>
<evidence type="ECO:0000313" key="3">
    <source>
        <dbReference type="Proteomes" id="UP000199356"/>
    </source>
</evidence>
<proteinExistence type="predicted"/>
<dbReference type="STRING" id="441119.SAMN04488047_12924"/>
<dbReference type="Proteomes" id="UP000199356">
    <property type="component" value="Unassembled WGS sequence"/>
</dbReference>
<dbReference type="PROSITE" id="PS50943">
    <property type="entry name" value="HTH_CROC1"/>
    <property type="match status" value="1"/>
</dbReference>
<dbReference type="InterPro" id="IPR010982">
    <property type="entry name" value="Lambda_DNA-bd_dom_sf"/>
</dbReference>
<name>A0A1I5VDA1_9RHOB</name>
<dbReference type="OrthoDB" id="9815697at2"/>
<evidence type="ECO:0000313" key="2">
    <source>
        <dbReference type="EMBL" id="SFQ05317.1"/>
    </source>
</evidence>
<dbReference type="CDD" id="cd00093">
    <property type="entry name" value="HTH_XRE"/>
    <property type="match status" value="1"/>
</dbReference>
<dbReference type="Pfam" id="PF01381">
    <property type="entry name" value="HTH_3"/>
    <property type="match status" value="1"/>
</dbReference>
<dbReference type="SUPFAM" id="SSF47413">
    <property type="entry name" value="lambda repressor-like DNA-binding domains"/>
    <property type="match status" value="1"/>
</dbReference>
<keyword evidence="3" id="KW-1185">Reference proteome</keyword>